<reference evidence="1" key="1">
    <citation type="submission" date="2020-07" db="EMBL/GenBank/DDBJ databases">
        <title>The High-quality genome of the commercially important snow crab, Chionoecetes opilio.</title>
        <authorList>
            <person name="Jeong J.-H."/>
            <person name="Ryu S."/>
        </authorList>
    </citation>
    <scope>NUCLEOTIDE SEQUENCE</scope>
    <source>
        <strain evidence="1">MADBK_172401_WGS</strain>
        <tissue evidence="1">Digestive gland</tissue>
    </source>
</reference>
<keyword evidence="2" id="KW-1185">Reference proteome</keyword>
<evidence type="ECO:0000313" key="1">
    <source>
        <dbReference type="EMBL" id="KAG0718389.1"/>
    </source>
</evidence>
<dbReference type="Gene3D" id="1.20.58.60">
    <property type="match status" value="1"/>
</dbReference>
<evidence type="ECO:0008006" key="3">
    <source>
        <dbReference type="Google" id="ProtNLM"/>
    </source>
</evidence>
<dbReference type="SUPFAM" id="SSF46966">
    <property type="entry name" value="Spectrin repeat"/>
    <property type="match status" value="1"/>
</dbReference>
<accession>A0A8J4Y8V1</accession>
<name>A0A8J4Y8V1_CHIOP</name>
<gene>
    <name evidence="1" type="ORF">GWK47_007704</name>
</gene>
<dbReference type="EMBL" id="JACEEZ010016126">
    <property type="protein sequence ID" value="KAG0718389.1"/>
    <property type="molecule type" value="Genomic_DNA"/>
</dbReference>
<dbReference type="OrthoDB" id="10691002at2759"/>
<organism evidence="1 2">
    <name type="scientific">Chionoecetes opilio</name>
    <name type="common">Atlantic snow crab</name>
    <name type="synonym">Cancer opilio</name>
    <dbReference type="NCBI Taxonomy" id="41210"/>
    <lineage>
        <taxon>Eukaryota</taxon>
        <taxon>Metazoa</taxon>
        <taxon>Ecdysozoa</taxon>
        <taxon>Arthropoda</taxon>
        <taxon>Crustacea</taxon>
        <taxon>Multicrustacea</taxon>
        <taxon>Malacostraca</taxon>
        <taxon>Eumalacostraca</taxon>
        <taxon>Eucarida</taxon>
        <taxon>Decapoda</taxon>
        <taxon>Pleocyemata</taxon>
        <taxon>Brachyura</taxon>
        <taxon>Eubrachyura</taxon>
        <taxon>Majoidea</taxon>
        <taxon>Majidae</taxon>
        <taxon>Chionoecetes</taxon>
    </lineage>
</organism>
<comment type="caution">
    <text evidence="1">The sequence shown here is derived from an EMBL/GenBank/DDBJ whole genome shotgun (WGS) entry which is preliminary data.</text>
</comment>
<dbReference type="Proteomes" id="UP000770661">
    <property type="component" value="Unassembled WGS sequence"/>
</dbReference>
<protein>
    <recommendedName>
        <fullName evidence="3">Nesprin-1</fullName>
    </recommendedName>
</protein>
<dbReference type="AlphaFoldDB" id="A0A8J4Y8V1"/>
<sequence length="208" mass="23943">MLRSVSYKKSEFNFPVSLQTLIIEMKRLGDELHYLEEKGKVLEQDSEMTGLQATVSGLSTRLKTVLAQAQAKRIEVEGRQSAPEQQKLHLIEYQQLLQDLECWVTETYTQITADISVGSSDQIREQIANNQTLQRDLCRREQQLRELQEKCGRVEGDSHIISLAKEMTDHLAFLSQTIGDTRFVLQNRLHQLKVRVCKHRPTCPYVSS</sequence>
<proteinExistence type="predicted"/>
<evidence type="ECO:0000313" key="2">
    <source>
        <dbReference type="Proteomes" id="UP000770661"/>
    </source>
</evidence>